<reference evidence="2 3" key="1">
    <citation type="submission" date="2019-03" db="EMBL/GenBank/DDBJ databases">
        <title>First draft genome of Liparis tanakae, snailfish: a comprehensive survey of snailfish specific genes.</title>
        <authorList>
            <person name="Kim W."/>
            <person name="Song I."/>
            <person name="Jeong J.-H."/>
            <person name="Kim D."/>
            <person name="Kim S."/>
            <person name="Ryu S."/>
            <person name="Song J.Y."/>
            <person name="Lee S.K."/>
        </authorList>
    </citation>
    <scope>NUCLEOTIDE SEQUENCE [LARGE SCALE GENOMIC DNA]</scope>
    <source>
        <tissue evidence="2">Muscle</tissue>
    </source>
</reference>
<evidence type="ECO:0000313" key="2">
    <source>
        <dbReference type="EMBL" id="TNN86295.1"/>
    </source>
</evidence>
<evidence type="ECO:0000256" key="1">
    <source>
        <dbReference type="SAM" id="MobiDB-lite"/>
    </source>
</evidence>
<gene>
    <name evidence="2" type="ORF">EYF80_003380</name>
</gene>
<comment type="caution">
    <text evidence="2">The sequence shown here is derived from an EMBL/GenBank/DDBJ whole genome shotgun (WGS) entry which is preliminary data.</text>
</comment>
<feature type="compositionally biased region" description="Basic and acidic residues" evidence="1">
    <location>
        <begin position="61"/>
        <end position="71"/>
    </location>
</feature>
<dbReference type="AlphaFoldDB" id="A0A4Z2J7H8"/>
<organism evidence="2 3">
    <name type="scientific">Liparis tanakae</name>
    <name type="common">Tanaka's snailfish</name>
    <dbReference type="NCBI Taxonomy" id="230148"/>
    <lineage>
        <taxon>Eukaryota</taxon>
        <taxon>Metazoa</taxon>
        <taxon>Chordata</taxon>
        <taxon>Craniata</taxon>
        <taxon>Vertebrata</taxon>
        <taxon>Euteleostomi</taxon>
        <taxon>Actinopterygii</taxon>
        <taxon>Neopterygii</taxon>
        <taxon>Teleostei</taxon>
        <taxon>Neoteleostei</taxon>
        <taxon>Acanthomorphata</taxon>
        <taxon>Eupercaria</taxon>
        <taxon>Perciformes</taxon>
        <taxon>Cottioidei</taxon>
        <taxon>Cottales</taxon>
        <taxon>Liparidae</taxon>
        <taxon>Liparis</taxon>
    </lineage>
</organism>
<name>A0A4Z2J7H8_9TELE</name>
<proteinExistence type="predicted"/>
<dbReference type="EMBL" id="SRLO01000016">
    <property type="protein sequence ID" value="TNN86295.1"/>
    <property type="molecule type" value="Genomic_DNA"/>
</dbReference>
<evidence type="ECO:0000313" key="3">
    <source>
        <dbReference type="Proteomes" id="UP000314294"/>
    </source>
</evidence>
<accession>A0A4Z2J7H8</accession>
<feature type="region of interest" description="Disordered" evidence="1">
    <location>
        <begin position="20"/>
        <end position="71"/>
    </location>
</feature>
<protein>
    <submittedName>
        <fullName evidence="2">Uncharacterized protein</fullName>
    </submittedName>
</protein>
<keyword evidence="3" id="KW-1185">Reference proteome</keyword>
<dbReference type="Proteomes" id="UP000314294">
    <property type="component" value="Unassembled WGS sequence"/>
</dbReference>
<sequence>MIHQADGDPYPSDWELQHLLTSRDTRSSKRKTQPSAGVENKSYEMQVEGKSKVAANDGIQTEEKKAQEIKR</sequence>